<evidence type="ECO:0008006" key="9">
    <source>
        <dbReference type="Google" id="ProtNLM"/>
    </source>
</evidence>
<evidence type="ECO:0000313" key="8">
    <source>
        <dbReference type="Proteomes" id="UP000239250"/>
    </source>
</evidence>
<gene>
    <name evidence="7" type="ORF">C5T88_04335</name>
</gene>
<keyword evidence="3 6" id="KW-0812">Transmembrane</keyword>
<keyword evidence="4 6" id="KW-1133">Transmembrane helix</keyword>
<dbReference type="InterPro" id="IPR050367">
    <property type="entry name" value="APC_superfamily"/>
</dbReference>
<dbReference type="Pfam" id="PF13520">
    <property type="entry name" value="AA_permease_2"/>
    <property type="match status" value="1"/>
</dbReference>
<dbReference type="GO" id="GO:0022857">
    <property type="term" value="F:transmembrane transporter activity"/>
    <property type="evidence" value="ECO:0007669"/>
    <property type="project" value="InterPro"/>
</dbReference>
<dbReference type="PANTHER" id="PTHR42770">
    <property type="entry name" value="AMINO ACID TRANSPORTER-RELATED"/>
    <property type="match status" value="1"/>
</dbReference>
<dbReference type="InterPro" id="IPR002293">
    <property type="entry name" value="AA/rel_permease1"/>
</dbReference>
<dbReference type="GO" id="GO:0005886">
    <property type="term" value="C:plasma membrane"/>
    <property type="evidence" value="ECO:0007669"/>
    <property type="project" value="UniProtKB-SubCell"/>
</dbReference>
<feature type="transmembrane region" description="Helical" evidence="6">
    <location>
        <begin position="51"/>
        <end position="72"/>
    </location>
</feature>
<organism evidence="7 8">
    <name type="scientific">Williamsoniiplasma luminosum</name>
    <dbReference type="NCBI Taxonomy" id="214888"/>
    <lineage>
        <taxon>Bacteria</taxon>
        <taxon>Bacillati</taxon>
        <taxon>Mycoplasmatota</taxon>
        <taxon>Mollicutes</taxon>
        <taxon>Entomoplasmatales</taxon>
        <taxon>Williamsoniiplasma</taxon>
    </lineage>
</organism>
<evidence type="ECO:0000256" key="2">
    <source>
        <dbReference type="ARBA" id="ARBA00022475"/>
    </source>
</evidence>
<feature type="transmembrane region" description="Helical" evidence="6">
    <location>
        <begin position="369"/>
        <end position="391"/>
    </location>
</feature>
<comment type="subcellular location">
    <subcellularLocation>
        <location evidence="1">Cell membrane</location>
        <topology evidence="1">Multi-pass membrane protein</topology>
    </subcellularLocation>
</comment>
<keyword evidence="5 6" id="KW-0472">Membrane</keyword>
<dbReference type="Proteomes" id="UP000239250">
    <property type="component" value="Chromosome"/>
</dbReference>
<feature type="transmembrane region" description="Helical" evidence="6">
    <location>
        <begin position="235"/>
        <end position="257"/>
    </location>
</feature>
<feature type="transmembrane region" description="Helical" evidence="6">
    <location>
        <begin position="172"/>
        <end position="192"/>
    </location>
</feature>
<feature type="transmembrane region" description="Helical" evidence="6">
    <location>
        <begin position="78"/>
        <end position="101"/>
    </location>
</feature>
<evidence type="ECO:0000256" key="5">
    <source>
        <dbReference type="ARBA" id="ARBA00023136"/>
    </source>
</evidence>
<dbReference type="RefSeq" id="WP_303662308.1">
    <property type="nucleotide sequence ID" value="NZ_CP027019.1"/>
</dbReference>
<accession>A0A2S0NL76</accession>
<evidence type="ECO:0000256" key="3">
    <source>
        <dbReference type="ARBA" id="ARBA00022692"/>
    </source>
</evidence>
<feature type="transmembrane region" description="Helical" evidence="6">
    <location>
        <begin position="411"/>
        <end position="429"/>
    </location>
</feature>
<reference evidence="8" key="1">
    <citation type="submission" date="2018-02" db="EMBL/GenBank/DDBJ databases">
        <title>Firefly genomes illuminate parallel origins of bioluminescence in beetles.</title>
        <authorList>
            <person name="Fallon T.R."/>
            <person name="Lower S.E.S."/>
            <person name="Behringer M."/>
            <person name="Weng J.-K."/>
        </authorList>
    </citation>
    <scope>NUCLEOTIDE SEQUENCE [LARGE SCALE GENOMIC DNA]</scope>
</reference>
<feature type="transmembrane region" description="Helical" evidence="6">
    <location>
        <begin position="465"/>
        <end position="484"/>
    </location>
</feature>
<dbReference type="EMBL" id="CP027019">
    <property type="protein sequence ID" value="AVP49767.1"/>
    <property type="molecule type" value="Genomic_DNA"/>
</dbReference>
<evidence type="ECO:0000256" key="6">
    <source>
        <dbReference type="SAM" id="Phobius"/>
    </source>
</evidence>
<dbReference type="PIRSF" id="PIRSF006060">
    <property type="entry name" value="AA_transporter"/>
    <property type="match status" value="1"/>
</dbReference>
<dbReference type="AlphaFoldDB" id="A0A2S0NL76"/>
<evidence type="ECO:0000256" key="1">
    <source>
        <dbReference type="ARBA" id="ARBA00004651"/>
    </source>
</evidence>
<feature type="transmembrane region" description="Helical" evidence="6">
    <location>
        <begin position="122"/>
        <end position="152"/>
    </location>
</feature>
<dbReference type="Gene3D" id="1.20.1740.10">
    <property type="entry name" value="Amino acid/polyamine transporter I"/>
    <property type="match status" value="1"/>
</dbReference>
<feature type="transmembrane region" description="Helical" evidence="6">
    <location>
        <begin position="436"/>
        <end position="459"/>
    </location>
</feature>
<evidence type="ECO:0000256" key="4">
    <source>
        <dbReference type="ARBA" id="ARBA00022989"/>
    </source>
</evidence>
<feature type="transmembrane region" description="Helical" evidence="6">
    <location>
        <begin position="312"/>
        <end position="331"/>
    </location>
</feature>
<keyword evidence="2" id="KW-1003">Cell membrane</keyword>
<evidence type="ECO:0000313" key="7">
    <source>
        <dbReference type="EMBL" id="AVP49767.1"/>
    </source>
</evidence>
<sequence length="579" mass="64622">MLEKEIGSTLKTNKNMKGFLDFMDKKEKIKNMLMFKRKPDSGEEKIGLKQMIWLGFDYTVSMSFVLILTNAFSGEKGVGYHLFWIILLGAFVAGIAGMAFAKCANIFSSKSGGPFEYSRRTFGHFGGWMIGIYQYILLPISASANLLVLLSIALEGLYSTTMWGTVEQTQLYLNLISIGIYVVIALTVLLGTKIFKLATNVTSIVKWAVMVMVYIGAIIIMARTSGGKFNEAQNAGSLTLGNFNTAFTAFFYAFTGFETFSTIGENVKNPKKTIPKTIMIVLGIAVVFYMVGLVFFIGALGSVFPKNPNNEIIQMVMGTGALVFVGISLIAQNLNNFMQGTYYSGGALQPLAQHKMISAKLAAKDKTGLAIRAIFINIIFTVLFATIWLVLPFILKDNSVDFATIVGFKSVVLFIIYGTVIVIALWLSIKKKTKTNLVLMVLWVFGLVFFIYQSVVYFVDWDAHKWQTLTFIVVTALAIGWYFVGIYPKYKKRIASGELKKESINDLPNWLDSEEFLELSTLKAKQLEMKMRSLKDGSDGISISRLILQNKVKNKYKKADVKLDISAWTKIELLNKLNE</sequence>
<feature type="transmembrane region" description="Helical" evidence="6">
    <location>
        <begin position="278"/>
        <end position="300"/>
    </location>
</feature>
<dbReference type="PANTHER" id="PTHR42770:SF7">
    <property type="entry name" value="MEMBRANE PROTEIN"/>
    <property type="match status" value="1"/>
</dbReference>
<protein>
    <recommendedName>
        <fullName evidence="9">Amino acid permease</fullName>
    </recommendedName>
</protein>
<name>A0A2S0NL76_9MOLU</name>
<feature type="transmembrane region" description="Helical" evidence="6">
    <location>
        <begin position="204"/>
        <end position="223"/>
    </location>
</feature>
<proteinExistence type="predicted"/>